<sequence length="62" mass="7160">MEQVQAGSNMIDGNNLITIHYWDSLSAVDQSRLIGLNDEQINSYTSINEHFEKWNGVWIVYT</sequence>
<evidence type="ECO:0000313" key="1">
    <source>
        <dbReference type="EMBL" id="UTH13121.1"/>
    </source>
</evidence>
<accession>A0A9Q9F186</accession>
<reference evidence="1" key="1">
    <citation type="submission" date="2021-04" db="EMBL/GenBank/DDBJ databases">
        <title>Complete Genome Sequences of Macrococcus spp. from dog and cattle.</title>
        <authorList>
            <person name="Schwendener S."/>
            <person name="Perreten V."/>
        </authorList>
    </citation>
    <scope>NUCLEOTIDE SEQUENCE</scope>
    <source>
        <strain evidence="1">Epi0143-OL</strain>
    </source>
</reference>
<organism evidence="1 2">
    <name type="scientific">Macrococcus equipercicus</name>
    <dbReference type="NCBI Taxonomy" id="69967"/>
    <lineage>
        <taxon>Bacteria</taxon>
        <taxon>Bacillati</taxon>
        <taxon>Bacillota</taxon>
        <taxon>Bacilli</taxon>
        <taxon>Bacillales</taxon>
        <taxon>Staphylococcaceae</taxon>
        <taxon>Macrococcus</taxon>
    </lineage>
</organism>
<dbReference type="RefSeq" id="WP_254249609.1">
    <property type="nucleotide sequence ID" value="NZ_CP073809.1"/>
</dbReference>
<evidence type="ECO:0000313" key="2">
    <source>
        <dbReference type="Proteomes" id="UP001057381"/>
    </source>
</evidence>
<gene>
    <name evidence="1" type="ORF">KFV11_07540</name>
</gene>
<dbReference type="KEGG" id="mequ:KFV11_07540"/>
<dbReference type="Proteomes" id="UP001057381">
    <property type="component" value="Chromosome"/>
</dbReference>
<proteinExistence type="predicted"/>
<dbReference type="EMBL" id="CP073809">
    <property type="protein sequence ID" value="UTH13121.1"/>
    <property type="molecule type" value="Genomic_DNA"/>
</dbReference>
<dbReference type="AlphaFoldDB" id="A0A9Q9F186"/>
<protein>
    <submittedName>
        <fullName evidence="1">Uncharacterized protein</fullName>
    </submittedName>
</protein>
<name>A0A9Q9F186_9STAP</name>